<dbReference type="HOGENOM" id="CLU_2948332_0_0_1"/>
<accession>A0A0C3APM3</accession>
<proteinExistence type="predicted"/>
<reference evidence="2" key="2">
    <citation type="submission" date="2015-01" db="EMBL/GenBank/DDBJ databases">
        <title>Evolutionary Origins and Diversification of the Mycorrhizal Mutualists.</title>
        <authorList>
            <consortium name="DOE Joint Genome Institute"/>
            <consortium name="Mycorrhizal Genomics Consortium"/>
            <person name="Kohler A."/>
            <person name="Kuo A."/>
            <person name="Nagy L.G."/>
            <person name="Floudas D."/>
            <person name="Copeland A."/>
            <person name="Barry K.W."/>
            <person name="Cichocki N."/>
            <person name="Veneault-Fourrey C."/>
            <person name="LaButti K."/>
            <person name="Lindquist E.A."/>
            <person name="Lipzen A."/>
            <person name="Lundell T."/>
            <person name="Morin E."/>
            <person name="Murat C."/>
            <person name="Riley R."/>
            <person name="Ohm R."/>
            <person name="Sun H."/>
            <person name="Tunlid A."/>
            <person name="Henrissat B."/>
            <person name="Grigoriev I.V."/>
            <person name="Hibbett D.S."/>
            <person name="Martin F."/>
        </authorList>
    </citation>
    <scope>NUCLEOTIDE SEQUENCE [LARGE SCALE GENOMIC DNA]</scope>
    <source>
        <strain evidence="2">Foug A</strain>
    </source>
</reference>
<protein>
    <submittedName>
        <fullName evidence="1">Uncharacterized protein</fullName>
    </submittedName>
</protein>
<dbReference type="InParanoid" id="A0A0C3APM3"/>
<gene>
    <name evidence="1" type="ORF">SCLCIDRAFT_1210972</name>
</gene>
<sequence>MKVKIYEAQRWVPRNVSAPITSDETWAKRAGTVSTLIDGACKHKARRKIRGRRREMSVMI</sequence>
<keyword evidence="2" id="KW-1185">Reference proteome</keyword>
<name>A0A0C3APM3_9AGAM</name>
<feature type="non-terminal residue" evidence="1">
    <location>
        <position position="60"/>
    </location>
</feature>
<dbReference type="EMBL" id="KN822015">
    <property type="protein sequence ID" value="KIM66917.1"/>
    <property type="molecule type" value="Genomic_DNA"/>
</dbReference>
<organism evidence="1 2">
    <name type="scientific">Scleroderma citrinum Foug A</name>
    <dbReference type="NCBI Taxonomy" id="1036808"/>
    <lineage>
        <taxon>Eukaryota</taxon>
        <taxon>Fungi</taxon>
        <taxon>Dikarya</taxon>
        <taxon>Basidiomycota</taxon>
        <taxon>Agaricomycotina</taxon>
        <taxon>Agaricomycetes</taxon>
        <taxon>Agaricomycetidae</taxon>
        <taxon>Boletales</taxon>
        <taxon>Sclerodermatineae</taxon>
        <taxon>Sclerodermataceae</taxon>
        <taxon>Scleroderma</taxon>
    </lineage>
</organism>
<evidence type="ECO:0000313" key="1">
    <source>
        <dbReference type="EMBL" id="KIM66917.1"/>
    </source>
</evidence>
<dbReference type="AlphaFoldDB" id="A0A0C3APM3"/>
<dbReference type="Proteomes" id="UP000053989">
    <property type="component" value="Unassembled WGS sequence"/>
</dbReference>
<reference evidence="1 2" key="1">
    <citation type="submission" date="2014-04" db="EMBL/GenBank/DDBJ databases">
        <authorList>
            <consortium name="DOE Joint Genome Institute"/>
            <person name="Kuo A."/>
            <person name="Kohler A."/>
            <person name="Nagy L.G."/>
            <person name="Floudas D."/>
            <person name="Copeland A."/>
            <person name="Barry K.W."/>
            <person name="Cichocki N."/>
            <person name="Veneault-Fourrey C."/>
            <person name="LaButti K."/>
            <person name="Lindquist E.A."/>
            <person name="Lipzen A."/>
            <person name="Lundell T."/>
            <person name="Morin E."/>
            <person name="Murat C."/>
            <person name="Sun H."/>
            <person name="Tunlid A."/>
            <person name="Henrissat B."/>
            <person name="Grigoriev I.V."/>
            <person name="Hibbett D.S."/>
            <person name="Martin F."/>
            <person name="Nordberg H.P."/>
            <person name="Cantor M.N."/>
            <person name="Hua S.X."/>
        </authorList>
    </citation>
    <scope>NUCLEOTIDE SEQUENCE [LARGE SCALE GENOMIC DNA]</scope>
    <source>
        <strain evidence="1 2">Foug A</strain>
    </source>
</reference>
<evidence type="ECO:0000313" key="2">
    <source>
        <dbReference type="Proteomes" id="UP000053989"/>
    </source>
</evidence>